<organism evidence="1 2">
    <name type="scientific">Candidatus Curtissbacteria bacterium RIFCSPHIGHO2_02_FULL_40_16b</name>
    <dbReference type="NCBI Taxonomy" id="1797714"/>
    <lineage>
        <taxon>Bacteria</taxon>
        <taxon>Candidatus Curtissiibacteriota</taxon>
    </lineage>
</organism>
<name>A0A1F5GBR0_9BACT</name>
<sequence length="89" mass="10388">MKNRKYRRQKLGIHLTLYEKGELVLDIKKRIKSRVVNLIKAKSFDKAYLRVSYGRGLFNSGLYTSRKGLVHALNAFTEKNLLEEIKDFG</sequence>
<protein>
    <submittedName>
        <fullName evidence="1">Uncharacterized protein</fullName>
    </submittedName>
</protein>
<reference evidence="1 2" key="1">
    <citation type="journal article" date="2016" name="Nat. Commun.">
        <title>Thousands of microbial genomes shed light on interconnected biogeochemical processes in an aquifer system.</title>
        <authorList>
            <person name="Anantharaman K."/>
            <person name="Brown C.T."/>
            <person name="Hug L.A."/>
            <person name="Sharon I."/>
            <person name="Castelle C.J."/>
            <person name="Probst A.J."/>
            <person name="Thomas B.C."/>
            <person name="Singh A."/>
            <person name="Wilkins M.J."/>
            <person name="Karaoz U."/>
            <person name="Brodie E.L."/>
            <person name="Williams K.H."/>
            <person name="Hubbard S.S."/>
            <person name="Banfield J.F."/>
        </authorList>
    </citation>
    <scope>NUCLEOTIDE SEQUENCE [LARGE SCALE GENOMIC DNA]</scope>
</reference>
<gene>
    <name evidence="1" type="ORF">A3D04_00505</name>
</gene>
<accession>A0A1F5GBR0</accession>
<evidence type="ECO:0000313" key="1">
    <source>
        <dbReference type="EMBL" id="OGD89312.1"/>
    </source>
</evidence>
<proteinExistence type="predicted"/>
<comment type="caution">
    <text evidence="1">The sequence shown here is derived from an EMBL/GenBank/DDBJ whole genome shotgun (WGS) entry which is preliminary data.</text>
</comment>
<dbReference type="EMBL" id="MFBD01000006">
    <property type="protein sequence ID" value="OGD89312.1"/>
    <property type="molecule type" value="Genomic_DNA"/>
</dbReference>
<evidence type="ECO:0000313" key="2">
    <source>
        <dbReference type="Proteomes" id="UP000177369"/>
    </source>
</evidence>
<dbReference type="Proteomes" id="UP000177369">
    <property type="component" value="Unassembled WGS sequence"/>
</dbReference>
<dbReference type="AlphaFoldDB" id="A0A1F5GBR0"/>